<sequence length="43" mass="4766">MIQFASVAGIFSLSPTKEKERLPFVPFLLLATCLIIFGKLLLV</sequence>
<keyword evidence="1" id="KW-0812">Transmembrane</keyword>
<name>A0A150NGS5_STRMT</name>
<proteinExistence type="predicted"/>
<gene>
    <name evidence="2" type="ORF">SMI10712_00421</name>
</gene>
<organism evidence="2 3">
    <name type="scientific">Streptococcus mitis</name>
    <dbReference type="NCBI Taxonomy" id="28037"/>
    <lineage>
        <taxon>Bacteria</taxon>
        <taxon>Bacillati</taxon>
        <taxon>Bacillota</taxon>
        <taxon>Bacilli</taxon>
        <taxon>Lactobacillales</taxon>
        <taxon>Streptococcaceae</taxon>
        <taxon>Streptococcus</taxon>
        <taxon>Streptococcus mitis group</taxon>
    </lineage>
</organism>
<comment type="caution">
    <text evidence="2">The sequence shown here is derived from an EMBL/GenBank/DDBJ whole genome shotgun (WGS) entry which is preliminary data.</text>
</comment>
<dbReference type="AlphaFoldDB" id="A0A150NGS5"/>
<accession>A0A150NGS5</accession>
<evidence type="ECO:0000313" key="3">
    <source>
        <dbReference type="Proteomes" id="UP000075618"/>
    </source>
</evidence>
<keyword evidence="1" id="KW-1133">Transmembrane helix</keyword>
<evidence type="ECO:0000256" key="1">
    <source>
        <dbReference type="SAM" id="Phobius"/>
    </source>
</evidence>
<feature type="transmembrane region" description="Helical" evidence="1">
    <location>
        <begin position="24"/>
        <end position="42"/>
    </location>
</feature>
<evidence type="ECO:0000313" key="2">
    <source>
        <dbReference type="EMBL" id="KYF32669.1"/>
    </source>
</evidence>
<dbReference type="GO" id="GO:0006508">
    <property type="term" value="P:proteolysis"/>
    <property type="evidence" value="ECO:0007669"/>
    <property type="project" value="UniProtKB-KW"/>
</dbReference>
<dbReference type="GO" id="GO:0008233">
    <property type="term" value="F:peptidase activity"/>
    <property type="evidence" value="ECO:0007669"/>
    <property type="project" value="UniProtKB-KW"/>
</dbReference>
<dbReference type="EMBL" id="LROT01000031">
    <property type="protein sequence ID" value="KYF32669.1"/>
    <property type="molecule type" value="Genomic_DNA"/>
</dbReference>
<protein>
    <submittedName>
        <fullName evidence="2">Late competence protein ComC, processing protease</fullName>
    </submittedName>
</protein>
<reference evidence="2 3" key="1">
    <citation type="submission" date="2016-01" db="EMBL/GenBank/DDBJ databases">
        <title>Highly variable Streptococcus oralis are common among viridans streptococci isolated from primates.</title>
        <authorList>
            <person name="Denapaite D."/>
            <person name="Rieger M."/>
            <person name="Koendgen S."/>
            <person name="Brueckner R."/>
            <person name="Ochigava I."/>
            <person name="Kappeler P."/>
            <person name="Maetz-Rensing K."/>
            <person name="Leendertz F."/>
            <person name="Hakenbeck R."/>
        </authorList>
    </citation>
    <scope>NUCLEOTIDE SEQUENCE [LARGE SCALE GENOMIC DNA]</scope>
    <source>
        <strain evidence="2 3">10712</strain>
    </source>
</reference>
<keyword evidence="2" id="KW-0645">Protease</keyword>
<dbReference type="Proteomes" id="UP000075618">
    <property type="component" value="Unassembled WGS sequence"/>
</dbReference>
<keyword evidence="1" id="KW-0472">Membrane</keyword>
<keyword evidence="2" id="KW-0378">Hydrolase</keyword>